<evidence type="ECO:0000256" key="1">
    <source>
        <dbReference type="SAM" id="MobiDB-lite"/>
    </source>
</evidence>
<feature type="region of interest" description="Disordered" evidence="1">
    <location>
        <begin position="206"/>
        <end position="225"/>
    </location>
</feature>
<sequence>MCRHSRTQFLYATRTEAPSKPSPPPSPPPRAENNIKISGFEWHWLKRASLGDLAAEHAEGSPGLLPDDVDVVASTVPLPLHASFPLILAFTFLDPVVYGPSLAQSAASGQPHANEMRSSQPAAESGPGPGAGSGLRAQAQTRPEGTGRSREPDADQSSGVAIGRPLSKNAAISTLEQSALKQVREKGSQYPTQPRFYLLLKRLASGSGGFNSPGRSKLGELIVPD</sequence>
<feature type="region of interest" description="Disordered" evidence="1">
    <location>
        <begin position="103"/>
        <end position="165"/>
    </location>
</feature>
<evidence type="ECO:0000313" key="3">
    <source>
        <dbReference type="Proteomes" id="UP000244005"/>
    </source>
</evidence>
<organism evidence="2 3">
    <name type="scientific">Marchantia polymorpha</name>
    <name type="common">Common liverwort</name>
    <name type="synonym">Marchantia aquatica</name>
    <dbReference type="NCBI Taxonomy" id="3197"/>
    <lineage>
        <taxon>Eukaryota</taxon>
        <taxon>Viridiplantae</taxon>
        <taxon>Streptophyta</taxon>
        <taxon>Embryophyta</taxon>
        <taxon>Marchantiophyta</taxon>
        <taxon>Marchantiopsida</taxon>
        <taxon>Marchantiidae</taxon>
        <taxon>Marchantiales</taxon>
        <taxon>Marchantiaceae</taxon>
        <taxon>Marchantia</taxon>
    </lineage>
</organism>
<feature type="region of interest" description="Disordered" evidence="1">
    <location>
        <begin position="12"/>
        <end position="33"/>
    </location>
</feature>
<proteinExistence type="predicted"/>
<accession>A0A2R6VY55</accession>
<dbReference type="EMBL" id="KZ773548">
    <property type="protein sequence ID" value="PTQ26536.1"/>
    <property type="molecule type" value="Genomic_DNA"/>
</dbReference>
<name>A0A2R6VY55_MARPO</name>
<reference evidence="3" key="1">
    <citation type="journal article" date="2017" name="Cell">
        <title>Insights into land plant evolution garnered from the Marchantia polymorpha genome.</title>
        <authorList>
            <person name="Bowman J.L."/>
            <person name="Kohchi T."/>
            <person name="Yamato K.T."/>
            <person name="Jenkins J."/>
            <person name="Shu S."/>
            <person name="Ishizaki K."/>
            <person name="Yamaoka S."/>
            <person name="Nishihama R."/>
            <person name="Nakamura Y."/>
            <person name="Berger F."/>
            <person name="Adam C."/>
            <person name="Aki S.S."/>
            <person name="Althoff F."/>
            <person name="Araki T."/>
            <person name="Arteaga-Vazquez M.A."/>
            <person name="Balasubrmanian S."/>
            <person name="Barry K."/>
            <person name="Bauer D."/>
            <person name="Boehm C.R."/>
            <person name="Briginshaw L."/>
            <person name="Caballero-Perez J."/>
            <person name="Catarino B."/>
            <person name="Chen F."/>
            <person name="Chiyoda S."/>
            <person name="Chovatia M."/>
            <person name="Davies K.M."/>
            <person name="Delmans M."/>
            <person name="Demura T."/>
            <person name="Dierschke T."/>
            <person name="Dolan L."/>
            <person name="Dorantes-Acosta A.E."/>
            <person name="Eklund D.M."/>
            <person name="Florent S.N."/>
            <person name="Flores-Sandoval E."/>
            <person name="Fujiyama A."/>
            <person name="Fukuzawa H."/>
            <person name="Galik B."/>
            <person name="Grimanelli D."/>
            <person name="Grimwood J."/>
            <person name="Grossniklaus U."/>
            <person name="Hamada T."/>
            <person name="Haseloff J."/>
            <person name="Hetherington A.J."/>
            <person name="Higo A."/>
            <person name="Hirakawa Y."/>
            <person name="Hundley H.N."/>
            <person name="Ikeda Y."/>
            <person name="Inoue K."/>
            <person name="Inoue S.I."/>
            <person name="Ishida S."/>
            <person name="Jia Q."/>
            <person name="Kakita M."/>
            <person name="Kanazawa T."/>
            <person name="Kawai Y."/>
            <person name="Kawashima T."/>
            <person name="Kennedy M."/>
            <person name="Kinose K."/>
            <person name="Kinoshita T."/>
            <person name="Kohara Y."/>
            <person name="Koide E."/>
            <person name="Komatsu K."/>
            <person name="Kopischke S."/>
            <person name="Kubo M."/>
            <person name="Kyozuka J."/>
            <person name="Lagercrantz U."/>
            <person name="Lin S.S."/>
            <person name="Lindquist E."/>
            <person name="Lipzen A.M."/>
            <person name="Lu C.W."/>
            <person name="De Luna E."/>
            <person name="Martienssen R.A."/>
            <person name="Minamino N."/>
            <person name="Mizutani M."/>
            <person name="Mizutani M."/>
            <person name="Mochizuki N."/>
            <person name="Monte I."/>
            <person name="Mosher R."/>
            <person name="Nagasaki H."/>
            <person name="Nakagami H."/>
            <person name="Naramoto S."/>
            <person name="Nishitani K."/>
            <person name="Ohtani M."/>
            <person name="Okamoto T."/>
            <person name="Okumura M."/>
            <person name="Phillips J."/>
            <person name="Pollak B."/>
            <person name="Reinders A."/>
            <person name="Rovekamp M."/>
            <person name="Sano R."/>
            <person name="Sawa S."/>
            <person name="Schmid M.W."/>
            <person name="Shirakawa M."/>
            <person name="Solano R."/>
            <person name="Spunde A."/>
            <person name="Suetsugu N."/>
            <person name="Sugano S."/>
            <person name="Sugiyama A."/>
            <person name="Sun R."/>
            <person name="Suzuki Y."/>
            <person name="Takenaka M."/>
            <person name="Takezawa D."/>
            <person name="Tomogane H."/>
            <person name="Tsuzuki M."/>
            <person name="Ueda T."/>
            <person name="Umeda M."/>
            <person name="Ward J.M."/>
            <person name="Watanabe Y."/>
            <person name="Yazaki K."/>
            <person name="Yokoyama R."/>
            <person name="Yoshitake Y."/>
            <person name="Yotsui I."/>
            <person name="Zachgo S."/>
            <person name="Schmutz J."/>
        </authorList>
    </citation>
    <scope>NUCLEOTIDE SEQUENCE [LARGE SCALE GENOMIC DNA]</scope>
    <source>
        <strain evidence="3">Tak-1</strain>
    </source>
</reference>
<keyword evidence="3" id="KW-1185">Reference proteome</keyword>
<protein>
    <submittedName>
        <fullName evidence="2">Uncharacterized protein</fullName>
    </submittedName>
</protein>
<evidence type="ECO:0000313" key="2">
    <source>
        <dbReference type="EMBL" id="PTQ26536.1"/>
    </source>
</evidence>
<gene>
    <name evidence="2" type="ORF">MARPO_1089s0001</name>
</gene>
<feature type="compositionally biased region" description="Pro residues" evidence="1">
    <location>
        <begin position="20"/>
        <end position="30"/>
    </location>
</feature>
<dbReference type="Proteomes" id="UP000244005">
    <property type="component" value="Unassembled WGS sequence"/>
</dbReference>
<dbReference type="AlphaFoldDB" id="A0A2R6VY55"/>